<name>L8JWV0_9BACT</name>
<evidence type="ECO:0000313" key="1">
    <source>
        <dbReference type="EMBL" id="ELR73546.1"/>
    </source>
</evidence>
<keyword evidence="2" id="KW-1185">Reference proteome</keyword>
<reference evidence="1 2" key="1">
    <citation type="submission" date="2012-12" db="EMBL/GenBank/DDBJ databases">
        <title>Genome assembly of Fulvivirga imtechensis AK7.</title>
        <authorList>
            <person name="Nupur N."/>
            <person name="Khatri I."/>
            <person name="Kumar R."/>
            <person name="Subramanian S."/>
            <person name="Pinnaka A."/>
        </authorList>
    </citation>
    <scope>NUCLEOTIDE SEQUENCE [LARGE SCALE GENOMIC DNA]</scope>
    <source>
        <strain evidence="1 2">AK7</strain>
    </source>
</reference>
<evidence type="ECO:0008006" key="3">
    <source>
        <dbReference type="Google" id="ProtNLM"/>
    </source>
</evidence>
<dbReference type="Proteomes" id="UP000011135">
    <property type="component" value="Unassembled WGS sequence"/>
</dbReference>
<sequence length="161" mass="18716">MAFDIQQLESDMEATRDHLAELLKGGFAPVVILLREFHYNKTDYMLDGLPFSTWSLLEHMRWRQLILLRFMNDPQNHHNVWPDPYWPDNPVPANEGAWNDAIDSFEQNLNEVIAIVKNRNTHLFGPQKNGKSIYWAAVAILQHNAYHIGQIKAIGRQLGVW</sequence>
<comment type="caution">
    <text evidence="1">The sequence shown here is derived from an EMBL/GenBank/DDBJ whole genome shotgun (WGS) entry which is preliminary data.</text>
</comment>
<dbReference type="eggNOG" id="COG2318">
    <property type="taxonomic scope" value="Bacteria"/>
</dbReference>
<dbReference type="SUPFAM" id="SSF109854">
    <property type="entry name" value="DinB/YfiT-like putative metalloenzymes"/>
    <property type="match status" value="1"/>
</dbReference>
<dbReference type="STRING" id="1237149.C900_02631"/>
<dbReference type="RefSeq" id="WP_009577766.1">
    <property type="nucleotide sequence ID" value="NZ_AMZN01000004.1"/>
</dbReference>
<organism evidence="1 2">
    <name type="scientific">Fulvivirga imtechensis AK7</name>
    <dbReference type="NCBI Taxonomy" id="1237149"/>
    <lineage>
        <taxon>Bacteria</taxon>
        <taxon>Pseudomonadati</taxon>
        <taxon>Bacteroidota</taxon>
        <taxon>Cytophagia</taxon>
        <taxon>Cytophagales</taxon>
        <taxon>Fulvivirgaceae</taxon>
        <taxon>Fulvivirga</taxon>
    </lineage>
</organism>
<dbReference type="EMBL" id="AMZN01000004">
    <property type="protein sequence ID" value="ELR73546.1"/>
    <property type="molecule type" value="Genomic_DNA"/>
</dbReference>
<accession>L8JWV0</accession>
<evidence type="ECO:0000313" key="2">
    <source>
        <dbReference type="Proteomes" id="UP000011135"/>
    </source>
</evidence>
<gene>
    <name evidence="1" type="ORF">C900_02631</name>
</gene>
<dbReference type="AlphaFoldDB" id="L8JWV0"/>
<dbReference type="Gene3D" id="1.20.120.450">
    <property type="entry name" value="dinb family like domain"/>
    <property type="match status" value="1"/>
</dbReference>
<dbReference type="InterPro" id="IPR034660">
    <property type="entry name" value="DinB/YfiT-like"/>
</dbReference>
<protein>
    <recommendedName>
        <fullName evidence="3">DinB-like domain-containing protein</fullName>
    </recommendedName>
</protein>
<proteinExistence type="predicted"/>